<sequence length="448" mass="50186">MMQLDRRIQLQVLSEFGHLETVVVHRPGRELLLPPPKGDDKGELDYYLWDDIVSLTDIRRQHADFLDALPASGSLGAPCRVLCVEELVSDVCEDLTTRQGIADTLIALVEVNGHRLNKDRLGCNFSAKAIKAMANKADGTTFAQCLITGFWGEESHERLIRPIPNLMFMRDPGAVAGDYLFLSTFRKPARFREELVLRLMLRHPLLSDIKICDVAKEAEEIARQEGGKPSEEPTFEGGDLLVVNERLAILGKSSRTTEPAISVIVHRLATIGMAVAVVELPALRSCMHIDTVLGFISPEFYLAHAPMFNETIDQKFRPTIKVHRSAAGKINLSEEPEYGIGALLKDYGYMGEPIFVGGDKPIHQNREQYTEAANVITVRPNAFIMYQRNEETARVLHEHGFLITTSIEEFCRIANEPRTYIVLLIEDSELVRGRGGPHCMTMPLCREV</sequence>
<dbReference type="Gene3D" id="3.75.10.10">
    <property type="entry name" value="L-arginine/glycine Amidinotransferase, Chain A"/>
    <property type="match status" value="1"/>
</dbReference>
<gene>
    <name evidence="3" type="ORF">VE98_C0001G0374</name>
</gene>
<dbReference type="Gene3D" id="1.10.3930.10">
    <property type="entry name" value="Arginine deiminase"/>
    <property type="match status" value="1"/>
</dbReference>
<dbReference type="PRINTS" id="PR01466">
    <property type="entry name" value="ARGDEIMINASE"/>
</dbReference>
<evidence type="ECO:0000313" key="4">
    <source>
        <dbReference type="Proteomes" id="UP000035659"/>
    </source>
</evidence>
<name>A0A0G4BAD8_UNCK3</name>
<keyword evidence="2 3" id="KW-0378">Hydrolase</keyword>
<dbReference type="STRING" id="1620412.VE98_C0001G0374"/>
<dbReference type="Pfam" id="PF02274">
    <property type="entry name" value="ADI"/>
    <property type="match status" value="1"/>
</dbReference>
<evidence type="ECO:0000256" key="2">
    <source>
        <dbReference type="ARBA" id="ARBA00022801"/>
    </source>
</evidence>
<dbReference type="AlphaFoldDB" id="A0A0G4BAD8"/>
<evidence type="ECO:0000256" key="1">
    <source>
        <dbReference type="ARBA" id="ARBA00010206"/>
    </source>
</evidence>
<reference evidence="3 4" key="1">
    <citation type="journal article" date="2015" name="Nature">
        <title>rRNA introns, odd ribosomes, and small enigmatic genomes across a large radiation of phyla.</title>
        <authorList>
            <person name="Brown C.T."/>
            <person name="Hug L.A."/>
            <person name="Thomas B.C."/>
            <person name="Sharon I."/>
            <person name="Castelle C.J."/>
            <person name="Singh A."/>
            <person name="Wilkins M.J."/>
            <person name="Williams K.H."/>
            <person name="Banfield J.F."/>
        </authorList>
    </citation>
    <scope>NUCLEOTIDE SEQUENCE [LARGE SCALE GENOMIC DNA]</scope>
</reference>
<dbReference type="SUPFAM" id="SSF55909">
    <property type="entry name" value="Pentein"/>
    <property type="match status" value="1"/>
</dbReference>
<dbReference type="Proteomes" id="UP000035659">
    <property type="component" value="Chromosome"/>
</dbReference>
<dbReference type="PANTHER" id="PTHR47271">
    <property type="entry name" value="ARGININE DEIMINASE"/>
    <property type="match status" value="1"/>
</dbReference>
<evidence type="ECO:0000313" key="3">
    <source>
        <dbReference type="EMBL" id="AKM84831.1"/>
    </source>
</evidence>
<dbReference type="KEGG" id="bgw:VE98_C0001G0374"/>
<dbReference type="EMBL" id="CP011216">
    <property type="protein sequence ID" value="AKM84831.1"/>
    <property type="molecule type" value="Genomic_DNA"/>
</dbReference>
<dbReference type="PANTHER" id="PTHR47271:SF2">
    <property type="entry name" value="ARGININE DEIMINASE"/>
    <property type="match status" value="1"/>
</dbReference>
<dbReference type="InterPro" id="IPR003876">
    <property type="entry name" value="Arg_deiminase"/>
</dbReference>
<dbReference type="GO" id="GO:0016990">
    <property type="term" value="F:arginine deiminase activity"/>
    <property type="evidence" value="ECO:0007669"/>
    <property type="project" value="UniProtKB-EC"/>
</dbReference>
<comment type="similarity">
    <text evidence="1">Belongs to the arginine deiminase family.</text>
</comment>
<organism evidence="3 4">
    <name type="scientific">candidate division Kazan bacterium GW2011_GWA1_50_15</name>
    <dbReference type="NCBI Taxonomy" id="1620412"/>
    <lineage>
        <taxon>Bacteria</taxon>
        <taxon>Bacteria division Kazan-3B-28</taxon>
    </lineage>
</organism>
<protein>
    <submittedName>
        <fullName evidence="3">Arginine deiminase, arginine deiminase</fullName>
        <ecNumber evidence="3">3.5.3.6</ecNumber>
    </submittedName>
</protein>
<dbReference type="GO" id="GO:0019546">
    <property type="term" value="P:L-arginine deiminase pathway"/>
    <property type="evidence" value="ECO:0007669"/>
    <property type="project" value="TreeGrafter"/>
</dbReference>
<proteinExistence type="inferred from homology"/>
<accession>A0A0G4BAD8</accession>
<dbReference type="EC" id="3.5.3.6" evidence="3"/>